<dbReference type="InterPro" id="IPR013766">
    <property type="entry name" value="Thioredoxin_domain"/>
</dbReference>
<keyword evidence="4" id="KW-1015">Disulfide bond</keyword>
<keyword evidence="6" id="KW-0812">Transmembrane</keyword>
<sequence>MKSETKLFLGIIIGTIAIVAAGIFLLSKPAGGNKVDSSLLVRADSHKIATGSGAVTLVEFSDFQCPACGAYHPVVKKIIEEFKADLTFVYRNFPLTTLHKNAQLAAAAAEAAGKQEKYWEMSDLLFEKQKEWSDADNARDIFAGYAKTLGLNVATFTKDIDAGDVKDKISQDIADGNALGISGTPTFYVNAEKIVNPANFTAFEAIIQAAIEKAPKPTSGEEAVHTHFNLAVYLNGSRFDFSLPKYQETNEFIHFHDGKGDLVHIHKANVTLGELFNSLGMSFAGAKMYVNGKENSMFMEYAPQDLDQILITDGAIIPVADDACIYSEKCPERGTPPPEECVGGLGTDCED</sequence>
<protein>
    <submittedName>
        <fullName evidence="8">Protein-disulfide isomerase</fullName>
    </submittedName>
</protein>
<organism evidence="8 9">
    <name type="scientific">Candidatus Gottesmanbacteria bacterium GW2011_GWB1_49_7</name>
    <dbReference type="NCBI Taxonomy" id="1618448"/>
    <lineage>
        <taxon>Bacteria</taxon>
        <taxon>Candidatus Gottesmaniibacteriota</taxon>
    </lineage>
</organism>
<proteinExistence type="inferred from homology"/>
<gene>
    <name evidence="8" type="ORF">UY48_C0037G0001</name>
</gene>
<evidence type="ECO:0000256" key="5">
    <source>
        <dbReference type="ARBA" id="ARBA00023284"/>
    </source>
</evidence>
<evidence type="ECO:0000256" key="6">
    <source>
        <dbReference type="SAM" id="Phobius"/>
    </source>
</evidence>
<comment type="similarity">
    <text evidence="1">Belongs to the thioredoxin family. DsbA subfamily.</text>
</comment>
<comment type="caution">
    <text evidence="8">The sequence shown here is derived from an EMBL/GenBank/DDBJ whole genome shotgun (WGS) entry which is preliminary data.</text>
</comment>
<keyword evidence="8" id="KW-0413">Isomerase</keyword>
<accession>A0A0G1VVT9</accession>
<keyword evidence="3" id="KW-0560">Oxidoreductase</keyword>
<dbReference type="SUPFAM" id="SSF52833">
    <property type="entry name" value="Thioredoxin-like"/>
    <property type="match status" value="1"/>
</dbReference>
<dbReference type="PANTHER" id="PTHR13887">
    <property type="entry name" value="GLUTATHIONE S-TRANSFERASE KAPPA"/>
    <property type="match status" value="1"/>
</dbReference>
<evidence type="ECO:0000256" key="1">
    <source>
        <dbReference type="ARBA" id="ARBA00005791"/>
    </source>
</evidence>
<dbReference type="PROSITE" id="PS51352">
    <property type="entry name" value="THIOREDOXIN_2"/>
    <property type="match status" value="1"/>
</dbReference>
<dbReference type="Pfam" id="PF13462">
    <property type="entry name" value="Thioredoxin_4"/>
    <property type="match status" value="1"/>
</dbReference>
<feature type="transmembrane region" description="Helical" evidence="6">
    <location>
        <begin position="7"/>
        <end position="26"/>
    </location>
</feature>
<keyword evidence="5" id="KW-0676">Redox-active center</keyword>
<dbReference type="GO" id="GO:0016853">
    <property type="term" value="F:isomerase activity"/>
    <property type="evidence" value="ECO:0007669"/>
    <property type="project" value="UniProtKB-KW"/>
</dbReference>
<keyword evidence="6" id="KW-0472">Membrane</keyword>
<feature type="domain" description="Thioredoxin" evidence="7">
    <location>
        <begin position="15"/>
        <end position="212"/>
    </location>
</feature>
<evidence type="ECO:0000313" key="9">
    <source>
        <dbReference type="Proteomes" id="UP000034588"/>
    </source>
</evidence>
<dbReference type="AlphaFoldDB" id="A0A0G1VVT9"/>
<evidence type="ECO:0000256" key="3">
    <source>
        <dbReference type="ARBA" id="ARBA00023002"/>
    </source>
</evidence>
<dbReference type="Proteomes" id="UP000034588">
    <property type="component" value="Unassembled WGS sequence"/>
</dbReference>
<evidence type="ECO:0000256" key="2">
    <source>
        <dbReference type="ARBA" id="ARBA00022729"/>
    </source>
</evidence>
<keyword evidence="6" id="KW-1133">Transmembrane helix</keyword>
<dbReference type="PANTHER" id="PTHR13887:SF14">
    <property type="entry name" value="DISULFIDE BOND FORMATION PROTEIN D"/>
    <property type="match status" value="1"/>
</dbReference>
<dbReference type="InterPro" id="IPR012336">
    <property type="entry name" value="Thioredoxin-like_fold"/>
</dbReference>
<evidence type="ECO:0000313" key="8">
    <source>
        <dbReference type="EMBL" id="KKW10440.1"/>
    </source>
</evidence>
<dbReference type="EMBL" id="LCQD01000037">
    <property type="protein sequence ID" value="KKW10440.1"/>
    <property type="molecule type" value="Genomic_DNA"/>
</dbReference>
<name>A0A0G1VVT9_9BACT</name>
<dbReference type="GO" id="GO:0016491">
    <property type="term" value="F:oxidoreductase activity"/>
    <property type="evidence" value="ECO:0007669"/>
    <property type="project" value="UniProtKB-KW"/>
</dbReference>
<dbReference type="Gene3D" id="3.40.30.10">
    <property type="entry name" value="Glutaredoxin"/>
    <property type="match status" value="1"/>
</dbReference>
<dbReference type="InterPro" id="IPR036249">
    <property type="entry name" value="Thioredoxin-like_sf"/>
</dbReference>
<evidence type="ECO:0000256" key="4">
    <source>
        <dbReference type="ARBA" id="ARBA00023157"/>
    </source>
</evidence>
<evidence type="ECO:0000259" key="7">
    <source>
        <dbReference type="PROSITE" id="PS51352"/>
    </source>
</evidence>
<reference evidence="8 9" key="1">
    <citation type="journal article" date="2015" name="Nature">
        <title>rRNA introns, odd ribosomes, and small enigmatic genomes across a large radiation of phyla.</title>
        <authorList>
            <person name="Brown C.T."/>
            <person name="Hug L.A."/>
            <person name="Thomas B.C."/>
            <person name="Sharon I."/>
            <person name="Castelle C.J."/>
            <person name="Singh A."/>
            <person name="Wilkins M.J."/>
            <person name="Williams K.H."/>
            <person name="Banfield J.F."/>
        </authorList>
    </citation>
    <scope>NUCLEOTIDE SEQUENCE [LARGE SCALE GENOMIC DNA]</scope>
</reference>
<keyword evidence="2" id="KW-0732">Signal</keyword>